<feature type="transmembrane region" description="Helical" evidence="1">
    <location>
        <begin position="84"/>
        <end position="106"/>
    </location>
</feature>
<proteinExistence type="predicted"/>
<dbReference type="Proteomes" id="UP000019918">
    <property type="component" value="Unassembled WGS sequence"/>
</dbReference>
<protein>
    <submittedName>
        <fullName evidence="2">Uncharacterized protein</fullName>
    </submittedName>
</protein>
<accession>A0A014N7D8</accession>
<keyword evidence="1" id="KW-0472">Membrane</keyword>
<name>A0A014N7D8_9GAMM</name>
<evidence type="ECO:0000313" key="3">
    <source>
        <dbReference type="Proteomes" id="UP000019918"/>
    </source>
</evidence>
<gene>
    <name evidence="2" type="ORF">BG55_11885</name>
</gene>
<evidence type="ECO:0000256" key="1">
    <source>
        <dbReference type="SAM" id="Phobius"/>
    </source>
</evidence>
<dbReference type="EMBL" id="JFHN01000049">
    <property type="protein sequence ID" value="EXU75303.1"/>
    <property type="molecule type" value="Genomic_DNA"/>
</dbReference>
<dbReference type="PATRIC" id="fig|69222.5.peg.2451"/>
<keyword evidence="1" id="KW-1133">Transmembrane helix</keyword>
<keyword evidence="1" id="KW-0812">Transmembrane</keyword>
<keyword evidence="3" id="KW-1185">Reference proteome</keyword>
<sequence>MPTFKTLSDNFIRLPGNNLPMEILTELMLFLFRAFVVRPMIIFCCGFVIFLIPLPVAIFIFPSFNVLALVEGIARNEHLSSLLLPWLFIMGLMTEMINVLHCLIVWPMNRYSNSGRGR</sequence>
<dbReference type="STRING" id="69222.BG55_11885"/>
<dbReference type="OrthoDB" id="6628567at2"/>
<feature type="transmembrane region" description="Helical" evidence="1">
    <location>
        <begin position="40"/>
        <end position="64"/>
    </location>
</feature>
<comment type="caution">
    <text evidence="2">The sequence shown here is derived from an EMBL/GenBank/DDBJ whole genome shotgun (WGS) entry which is preliminary data.</text>
</comment>
<dbReference type="RefSeq" id="WP_052018796.1">
    <property type="nucleotide sequence ID" value="NZ_JFHN01000049.1"/>
</dbReference>
<reference evidence="2 3" key="1">
    <citation type="submission" date="2014-02" db="EMBL/GenBank/DDBJ databases">
        <title>Draft genome of Erwinia mallotivora strain BT-MARDI, a papaya dieback pathogen.</title>
        <authorList>
            <person name="Redzuan R."/>
            <person name="Abu Bakar N."/>
            <person name="Badrun R."/>
            <person name="Mohd Raih M.F."/>
            <person name="Rozano L."/>
            <person name="Mat Amin N."/>
        </authorList>
    </citation>
    <scope>NUCLEOTIDE SEQUENCE [LARGE SCALE GENOMIC DNA]</scope>
    <source>
        <strain evidence="2 3">BT-MARDI</strain>
    </source>
</reference>
<evidence type="ECO:0000313" key="2">
    <source>
        <dbReference type="EMBL" id="EXU75303.1"/>
    </source>
</evidence>
<organism evidence="2 3">
    <name type="scientific">Erwinia mallotivora</name>
    <dbReference type="NCBI Taxonomy" id="69222"/>
    <lineage>
        <taxon>Bacteria</taxon>
        <taxon>Pseudomonadati</taxon>
        <taxon>Pseudomonadota</taxon>
        <taxon>Gammaproteobacteria</taxon>
        <taxon>Enterobacterales</taxon>
        <taxon>Erwiniaceae</taxon>
        <taxon>Erwinia</taxon>
    </lineage>
</organism>
<dbReference type="AlphaFoldDB" id="A0A014N7D8"/>